<keyword evidence="2" id="KW-1185">Reference proteome</keyword>
<dbReference type="EMBL" id="LXQA010802080">
    <property type="protein sequence ID" value="MCI71702.1"/>
    <property type="molecule type" value="Genomic_DNA"/>
</dbReference>
<protein>
    <submittedName>
        <fullName evidence="1">Uncharacterized protein</fullName>
    </submittedName>
</protein>
<comment type="caution">
    <text evidence="1">The sequence shown here is derived from an EMBL/GenBank/DDBJ whole genome shotgun (WGS) entry which is preliminary data.</text>
</comment>
<evidence type="ECO:0000313" key="1">
    <source>
        <dbReference type="EMBL" id="MCI71702.1"/>
    </source>
</evidence>
<accession>A0A392UE70</accession>
<dbReference type="AlphaFoldDB" id="A0A392UE70"/>
<proteinExistence type="predicted"/>
<reference evidence="1 2" key="1">
    <citation type="journal article" date="2018" name="Front. Plant Sci.">
        <title>Red Clover (Trifolium pratense) and Zigzag Clover (T. medium) - A Picture of Genomic Similarities and Differences.</title>
        <authorList>
            <person name="Dluhosova J."/>
            <person name="Istvanek J."/>
            <person name="Nedelnik J."/>
            <person name="Repkova J."/>
        </authorList>
    </citation>
    <scope>NUCLEOTIDE SEQUENCE [LARGE SCALE GENOMIC DNA]</scope>
    <source>
        <strain evidence="2">cv. 10/8</strain>
        <tissue evidence="1">Leaf</tissue>
    </source>
</reference>
<organism evidence="1 2">
    <name type="scientific">Trifolium medium</name>
    <dbReference type="NCBI Taxonomy" id="97028"/>
    <lineage>
        <taxon>Eukaryota</taxon>
        <taxon>Viridiplantae</taxon>
        <taxon>Streptophyta</taxon>
        <taxon>Embryophyta</taxon>
        <taxon>Tracheophyta</taxon>
        <taxon>Spermatophyta</taxon>
        <taxon>Magnoliopsida</taxon>
        <taxon>eudicotyledons</taxon>
        <taxon>Gunneridae</taxon>
        <taxon>Pentapetalae</taxon>
        <taxon>rosids</taxon>
        <taxon>fabids</taxon>
        <taxon>Fabales</taxon>
        <taxon>Fabaceae</taxon>
        <taxon>Papilionoideae</taxon>
        <taxon>50 kb inversion clade</taxon>
        <taxon>NPAAA clade</taxon>
        <taxon>Hologalegina</taxon>
        <taxon>IRL clade</taxon>
        <taxon>Trifolieae</taxon>
        <taxon>Trifolium</taxon>
    </lineage>
</organism>
<name>A0A392UE70_9FABA</name>
<evidence type="ECO:0000313" key="2">
    <source>
        <dbReference type="Proteomes" id="UP000265520"/>
    </source>
</evidence>
<dbReference type="Proteomes" id="UP000265520">
    <property type="component" value="Unassembled WGS sequence"/>
</dbReference>
<feature type="non-terminal residue" evidence="1">
    <location>
        <position position="36"/>
    </location>
</feature>
<sequence length="36" mass="4070">MESACASWKIRHRLWMQNCNVSALGSTEMPVMSVSQ</sequence>